<protein>
    <recommendedName>
        <fullName evidence="6">30S ribosomal protein S3</fullName>
    </recommendedName>
</protein>
<dbReference type="SUPFAM" id="SSF54814">
    <property type="entry name" value="Prokaryotic type KH domain (KH-domain type II)"/>
    <property type="match status" value="1"/>
</dbReference>
<evidence type="ECO:0000313" key="9">
    <source>
        <dbReference type="EMBL" id="AGT99787.1"/>
    </source>
</evidence>
<dbReference type="Gene3D" id="3.30.1140.32">
    <property type="entry name" value="Ribosomal protein S3, C-terminal domain"/>
    <property type="match status" value="1"/>
</dbReference>
<name>U3GQX0_9ZZZZ</name>
<dbReference type="CDD" id="cd02411">
    <property type="entry name" value="KH-II_30S_S3_arch"/>
    <property type="match status" value="1"/>
</dbReference>
<dbReference type="Pfam" id="PF00189">
    <property type="entry name" value="Ribosomal_S3_C"/>
    <property type="match status" value="1"/>
</dbReference>
<evidence type="ECO:0000259" key="8">
    <source>
        <dbReference type="PROSITE" id="PS50823"/>
    </source>
</evidence>
<evidence type="ECO:0000256" key="2">
    <source>
        <dbReference type="ARBA" id="ARBA00022730"/>
    </source>
</evidence>
<dbReference type="Gene3D" id="3.30.300.20">
    <property type="match status" value="1"/>
</dbReference>
<feature type="compositionally biased region" description="Basic and acidic residues" evidence="7">
    <location>
        <begin position="208"/>
        <end position="217"/>
    </location>
</feature>
<keyword evidence="2" id="KW-0699">rRNA-binding</keyword>
<dbReference type="PANTHER" id="PTHR11760:SF32">
    <property type="entry name" value="SMALL RIBOSOMAL SUBUNIT PROTEIN US3"/>
    <property type="match status" value="1"/>
</dbReference>
<dbReference type="GO" id="GO:1990904">
    <property type="term" value="C:ribonucleoprotein complex"/>
    <property type="evidence" value="ECO:0007669"/>
    <property type="project" value="UniProtKB-KW"/>
</dbReference>
<dbReference type="InterPro" id="IPR057258">
    <property type="entry name" value="Ribosomal_uS3"/>
</dbReference>
<proteinExistence type="inferred from homology"/>
<dbReference type="GO" id="GO:0019843">
    <property type="term" value="F:rRNA binding"/>
    <property type="evidence" value="ECO:0007669"/>
    <property type="project" value="UniProtKB-KW"/>
</dbReference>
<dbReference type="InterPro" id="IPR027488">
    <property type="entry name" value="Ribosomal_uS3_arc"/>
</dbReference>
<dbReference type="GO" id="GO:0003735">
    <property type="term" value="F:structural constituent of ribosome"/>
    <property type="evidence" value="ECO:0007669"/>
    <property type="project" value="InterPro"/>
</dbReference>
<dbReference type="InterPro" id="IPR005703">
    <property type="entry name" value="Ribosomal_uS3_euk/arc"/>
</dbReference>
<dbReference type="SMART" id="SM00322">
    <property type="entry name" value="KH"/>
    <property type="match status" value="1"/>
</dbReference>
<sequence length="242" mass="27481">MIERKFTNQKIKELQVRSYILSQLMRIGCSKIEIKRTPLGERIVVYTSRPGLIVGRKGENISRLTNALKSRFKMENPQIEVGEIENPDLDPYSVADKITYTLEKFGPKRFKFIGYDSLSKIMKAGAMGAEIVIGGAGVPGARAKSWRFSAGYLKKSGDVSDNQILKAQTVAKLKRATVGIKVSIMPPDLKLPDRIEFKEADMKVEVVEEIPKEEKKEKKTKKENKTTKERKPVRKPRKKEEK</sequence>
<dbReference type="Pfam" id="PF07650">
    <property type="entry name" value="KH_2"/>
    <property type="match status" value="1"/>
</dbReference>
<evidence type="ECO:0000256" key="3">
    <source>
        <dbReference type="ARBA" id="ARBA00022884"/>
    </source>
</evidence>
<dbReference type="PANTHER" id="PTHR11760">
    <property type="entry name" value="30S/40S RIBOSOMAL PROTEIN S3"/>
    <property type="match status" value="1"/>
</dbReference>
<dbReference type="InterPro" id="IPR015946">
    <property type="entry name" value="KH_dom-like_a/b"/>
</dbReference>
<dbReference type="NCBIfam" id="NF003219">
    <property type="entry name" value="PRK04191.1"/>
    <property type="match status" value="1"/>
</dbReference>
<organism evidence="9">
    <name type="scientific">uncultured organism</name>
    <dbReference type="NCBI Taxonomy" id="155900"/>
    <lineage>
        <taxon>unclassified sequences</taxon>
        <taxon>environmental samples</taxon>
    </lineage>
</organism>
<feature type="region of interest" description="Disordered" evidence="7">
    <location>
        <begin position="208"/>
        <end position="242"/>
    </location>
</feature>
<evidence type="ECO:0000256" key="5">
    <source>
        <dbReference type="ARBA" id="ARBA00023274"/>
    </source>
</evidence>
<reference evidence="9" key="1">
    <citation type="journal article" date="2015" name="Nat. Commun.">
        <title>Diverse, uncultivated ultra-small bacterial cells in groundwater.</title>
        <authorList>
            <person name="Luef B."/>
            <person name="Frischkorn K.R."/>
            <person name="Wrighton K.C."/>
            <person name="Holman H.-Y.N."/>
            <person name="Birarda G."/>
            <person name="Thomas B.C."/>
            <person name="Singh A."/>
            <person name="Williams K.H."/>
            <person name="Siegerist C.E."/>
            <person name="Tringe S.G."/>
            <person name="Downing K.H."/>
            <person name="Comolli L.R."/>
            <person name="Banfield J.F."/>
        </authorList>
    </citation>
    <scope>NUCLEOTIDE SEQUENCE</scope>
</reference>
<keyword evidence="5" id="KW-0687">Ribonucleoprotein</keyword>
<dbReference type="InterPro" id="IPR009019">
    <property type="entry name" value="KH_sf_prok-type"/>
</dbReference>
<comment type="similarity">
    <text evidence="1">Belongs to the universal ribosomal protein uS3 family.</text>
</comment>
<dbReference type="InterPro" id="IPR004044">
    <property type="entry name" value="KH_dom_type_2"/>
</dbReference>
<dbReference type="FunFam" id="3.30.300.20:FF:000001">
    <property type="entry name" value="30S ribosomal protein S3"/>
    <property type="match status" value="1"/>
</dbReference>
<dbReference type="NCBIfam" id="TIGR01008">
    <property type="entry name" value="uS3_euk_arch"/>
    <property type="match status" value="1"/>
</dbReference>
<evidence type="ECO:0000256" key="1">
    <source>
        <dbReference type="ARBA" id="ARBA00010761"/>
    </source>
</evidence>
<dbReference type="InterPro" id="IPR036419">
    <property type="entry name" value="Ribosomal_S3_C_sf"/>
</dbReference>
<dbReference type="SUPFAM" id="SSF54821">
    <property type="entry name" value="Ribosomal protein S3 C-terminal domain"/>
    <property type="match status" value="1"/>
</dbReference>
<dbReference type="AlphaFoldDB" id="U3GQX0"/>
<feature type="domain" description="KH type-2" evidence="8">
    <location>
        <begin position="16"/>
        <end position="85"/>
    </location>
</feature>
<dbReference type="HAMAP" id="MF_01309_A">
    <property type="entry name" value="Ribosomal_uS3_A"/>
    <property type="match status" value="1"/>
</dbReference>
<dbReference type="PROSITE" id="PS50823">
    <property type="entry name" value="KH_TYPE_2"/>
    <property type="match status" value="1"/>
</dbReference>
<feature type="compositionally biased region" description="Basic residues" evidence="7">
    <location>
        <begin position="231"/>
        <end position="242"/>
    </location>
</feature>
<keyword evidence="3" id="KW-0694">RNA-binding</keyword>
<dbReference type="EMBL" id="KC999290">
    <property type="protein sequence ID" value="AGT99787.1"/>
    <property type="molecule type" value="Genomic_DNA"/>
</dbReference>
<evidence type="ECO:0000256" key="4">
    <source>
        <dbReference type="ARBA" id="ARBA00022980"/>
    </source>
</evidence>
<dbReference type="InterPro" id="IPR004087">
    <property type="entry name" value="KH_dom"/>
</dbReference>
<dbReference type="InterPro" id="IPR001351">
    <property type="entry name" value="Ribosomal_uS3_C"/>
</dbReference>
<evidence type="ECO:0000256" key="6">
    <source>
        <dbReference type="ARBA" id="ARBA00035521"/>
    </source>
</evidence>
<evidence type="ECO:0000256" key="7">
    <source>
        <dbReference type="SAM" id="MobiDB-lite"/>
    </source>
</evidence>
<keyword evidence="4 9" id="KW-0689">Ribosomal protein</keyword>
<accession>U3GQX0</accession>